<dbReference type="GO" id="GO:0098797">
    <property type="term" value="C:plasma membrane protein complex"/>
    <property type="evidence" value="ECO:0007669"/>
    <property type="project" value="TreeGrafter"/>
</dbReference>
<keyword evidence="3" id="KW-1003">Cell membrane</keyword>
<gene>
    <name evidence="10" type="ORF">LG649_11845</name>
</gene>
<dbReference type="PANTHER" id="PTHR30489">
    <property type="entry name" value="LIPOPROTEIN-RELEASING SYSTEM TRANSMEMBRANE PROTEIN LOLE"/>
    <property type="match status" value="1"/>
</dbReference>
<dbReference type="Pfam" id="PF12704">
    <property type="entry name" value="MacB_PCD"/>
    <property type="match status" value="1"/>
</dbReference>
<organism evidence="10 11">
    <name type="scientific">Neotamlana laminarinivorans</name>
    <dbReference type="NCBI Taxonomy" id="2883124"/>
    <lineage>
        <taxon>Bacteria</taxon>
        <taxon>Pseudomonadati</taxon>
        <taxon>Bacteroidota</taxon>
        <taxon>Flavobacteriia</taxon>
        <taxon>Flavobacteriales</taxon>
        <taxon>Flavobacteriaceae</taxon>
        <taxon>Neotamlana</taxon>
    </lineage>
</organism>
<reference evidence="10" key="1">
    <citation type="submission" date="2021-10" db="EMBL/GenBank/DDBJ databases">
        <title>Tamlana sargassums sp. nov., and Tamlana laminarinivorans sp. nov., two new bacteria isolated from the brown alga.</title>
        <authorList>
            <person name="Li J."/>
        </authorList>
    </citation>
    <scope>NUCLEOTIDE SEQUENCE</scope>
    <source>
        <strain evidence="10">PT2-4</strain>
    </source>
</reference>
<accession>A0A9X1L286</accession>
<evidence type="ECO:0000259" key="9">
    <source>
        <dbReference type="Pfam" id="PF12704"/>
    </source>
</evidence>
<evidence type="ECO:0000256" key="2">
    <source>
        <dbReference type="ARBA" id="ARBA00005236"/>
    </source>
</evidence>
<keyword evidence="5 7" id="KW-1133">Transmembrane helix</keyword>
<evidence type="ECO:0000313" key="11">
    <source>
        <dbReference type="Proteomes" id="UP001139199"/>
    </source>
</evidence>
<dbReference type="InterPro" id="IPR003838">
    <property type="entry name" value="ABC3_permease_C"/>
</dbReference>
<evidence type="ECO:0000256" key="1">
    <source>
        <dbReference type="ARBA" id="ARBA00004651"/>
    </source>
</evidence>
<feature type="transmembrane region" description="Helical" evidence="7">
    <location>
        <begin position="323"/>
        <end position="348"/>
    </location>
</feature>
<name>A0A9X1L286_9FLAO</name>
<dbReference type="RefSeq" id="WP_226544038.1">
    <property type="nucleotide sequence ID" value="NZ_JAJAPW010000004.1"/>
</dbReference>
<protein>
    <submittedName>
        <fullName evidence="10">FtsX-like permease family protein</fullName>
    </submittedName>
</protein>
<evidence type="ECO:0000259" key="8">
    <source>
        <dbReference type="Pfam" id="PF02687"/>
    </source>
</evidence>
<evidence type="ECO:0000256" key="4">
    <source>
        <dbReference type="ARBA" id="ARBA00022692"/>
    </source>
</evidence>
<evidence type="ECO:0000313" key="10">
    <source>
        <dbReference type="EMBL" id="MCB4799545.1"/>
    </source>
</evidence>
<keyword evidence="4 7" id="KW-0812">Transmembrane</keyword>
<dbReference type="AlphaFoldDB" id="A0A9X1L286"/>
<keyword evidence="6 7" id="KW-0472">Membrane</keyword>
<dbReference type="InterPro" id="IPR051447">
    <property type="entry name" value="Lipoprotein-release_system"/>
</dbReference>
<feature type="domain" description="ABC3 transporter permease C-terminal" evidence="8">
    <location>
        <begin position="280"/>
        <end position="404"/>
    </location>
</feature>
<dbReference type="Proteomes" id="UP001139199">
    <property type="component" value="Unassembled WGS sequence"/>
</dbReference>
<evidence type="ECO:0000256" key="6">
    <source>
        <dbReference type="ARBA" id="ARBA00023136"/>
    </source>
</evidence>
<proteinExistence type="inferred from homology"/>
<dbReference type="PANTHER" id="PTHR30489:SF0">
    <property type="entry name" value="LIPOPROTEIN-RELEASING SYSTEM TRANSMEMBRANE PROTEIN LOLE"/>
    <property type="match status" value="1"/>
</dbReference>
<keyword evidence="11" id="KW-1185">Reference proteome</keyword>
<dbReference type="Pfam" id="PF02687">
    <property type="entry name" value="FtsX"/>
    <property type="match status" value="1"/>
</dbReference>
<dbReference type="GO" id="GO:0044874">
    <property type="term" value="P:lipoprotein localization to outer membrane"/>
    <property type="evidence" value="ECO:0007669"/>
    <property type="project" value="TreeGrafter"/>
</dbReference>
<dbReference type="EMBL" id="JAJAPW010000004">
    <property type="protein sequence ID" value="MCB4799545.1"/>
    <property type="molecule type" value="Genomic_DNA"/>
</dbReference>
<dbReference type="InterPro" id="IPR025857">
    <property type="entry name" value="MacB_PCD"/>
</dbReference>
<evidence type="ECO:0000256" key="3">
    <source>
        <dbReference type="ARBA" id="ARBA00022475"/>
    </source>
</evidence>
<feature type="transmembrane region" description="Helical" evidence="7">
    <location>
        <begin position="368"/>
        <end position="394"/>
    </location>
</feature>
<sequence>MNYEFFIAKRLIGSKAYKSSISAPIIKIGIAAIAIGIVVMMIAIATGIGLQQKIRDKVVAFNGHITISNYDSNNSQESVFPISKNQEFYPEFKSVDGIAHVQGVATKFGVIRTETDFEGVVYKGVGEDYNWQYFKEFLIDGVLPNLQKKWSEEVLISEYLANRLGFKVGDEFQMVFAKNDPEKLPNYVKCKVVGVYSSGFQDLDKQFLIGNLRHIQRLNKWETDQIGNFEVFINDFSKIDRKGIEVYQNTPSTLNTETVTNKFASIFEWISIFDKNIYGIIGIMILVAGINMITALLVLILERTQMIGVLKALGSNNWSIRKLFLYNASYLILLGLFWGNLIGLAVLLSQKYFKIFPLDPSVYYVTEAPVFISVGYIIALNVGTLILCLIMLLVPSYLITKISPVKAIRFT</sequence>
<feature type="domain" description="MacB-like periplasmic core" evidence="9">
    <location>
        <begin position="30"/>
        <end position="217"/>
    </location>
</feature>
<evidence type="ECO:0000256" key="7">
    <source>
        <dbReference type="SAM" id="Phobius"/>
    </source>
</evidence>
<comment type="caution">
    <text evidence="10">The sequence shown here is derived from an EMBL/GenBank/DDBJ whole genome shotgun (WGS) entry which is preliminary data.</text>
</comment>
<feature type="transmembrane region" description="Helical" evidence="7">
    <location>
        <begin position="21"/>
        <end position="45"/>
    </location>
</feature>
<comment type="subcellular location">
    <subcellularLocation>
        <location evidence="1">Cell membrane</location>
        <topology evidence="1">Multi-pass membrane protein</topology>
    </subcellularLocation>
</comment>
<evidence type="ECO:0000256" key="5">
    <source>
        <dbReference type="ARBA" id="ARBA00022989"/>
    </source>
</evidence>
<feature type="transmembrane region" description="Helical" evidence="7">
    <location>
        <begin position="277"/>
        <end position="302"/>
    </location>
</feature>
<comment type="similarity">
    <text evidence="2">Belongs to the ABC-4 integral membrane protein family. LolC/E subfamily.</text>
</comment>